<dbReference type="InterPro" id="IPR013022">
    <property type="entry name" value="Xyl_isomerase-like_TIM-brl"/>
</dbReference>
<dbReference type="Pfam" id="PF01261">
    <property type="entry name" value="AP_endonuc_2"/>
    <property type="match status" value="1"/>
</dbReference>
<dbReference type="STRING" id="575540.Isop_0091"/>
<dbReference type="KEGG" id="ipa:Isop_0091"/>
<dbReference type="PANTHER" id="PTHR12110:SF21">
    <property type="entry name" value="XYLOSE ISOMERASE-LIKE TIM BARREL DOMAIN-CONTAINING PROTEIN"/>
    <property type="match status" value="1"/>
</dbReference>
<dbReference type="PANTHER" id="PTHR12110">
    <property type="entry name" value="HYDROXYPYRUVATE ISOMERASE"/>
    <property type="match status" value="1"/>
</dbReference>
<reference evidence="2 3" key="2">
    <citation type="journal article" date="2011" name="Stand. Genomic Sci.">
        <title>Complete genome sequence of Isosphaera pallida type strain (IS1B).</title>
        <authorList>
            <consortium name="US DOE Joint Genome Institute (JGI-PGF)"/>
            <person name="Goker M."/>
            <person name="Cleland D."/>
            <person name="Saunders E."/>
            <person name="Lapidus A."/>
            <person name="Nolan M."/>
            <person name="Lucas S."/>
            <person name="Hammon N."/>
            <person name="Deshpande S."/>
            <person name="Cheng J.F."/>
            <person name="Tapia R."/>
            <person name="Han C."/>
            <person name="Goodwin L."/>
            <person name="Pitluck S."/>
            <person name="Liolios K."/>
            <person name="Pagani I."/>
            <person name="Ivanova N."/>
            <person name="Mavromatis K."/>
            <person name="Pati A."/>
            <person name="Chen A."/>
            <person name="Palaniappan K."/>
            <person name="Land M."/>
            <person name="Hauser L."/>
            <person name="Chang Y.J."/>
            <person name="Jeffries C.D."/>
            <person name="Detter J.C."/>
            <person name="Beck B."/>
            <person name="Woyke T."/>
            <person name="Bristow J."/>
            <person name="Eisen J.A."/>
            <person name="Markowitz V."/>
            <person name="Hugenholtz P."/>
            <person name="Kyrpides N.C."/>
            <person name="Klenk H.P."/>
        </authorList>
    </citation>
    <scope>NUCLEOTIDE SEQUENCE [LARGE SCALE GENOMIC DNA]</scope>
    <source>
        <strain evidence="3">ATCC 43644 / DSM 9630 / IS1B</strain>
    </source>
</reference>
<dbReference type="eggNOG" id="COG1082">
    <property type="taxonomic scope" value="Bacteria"/>
</dbReference>
<dbReference type="GO" id="GO:0016853">
    <property type="term" value="F:isomerase activity"/>
    <property type="evidence" value="ECO:0007669"/>
    <property type="project" value="UniProtKB-KW"/>
</dbReference>
<sequence>MIGLAICNELFENWEFERVCDTVKALGYDGLEIAPFTLAPRISAVGLAERNRLARVMTDRGLRCVGLHWLLAKTEGFGLTHPDPSIRRATADYLIELAEATGDLGGSLMVLGSPKQRDLAPGVTYEQGVAYLIEAIEHLLPTLERRGVDLCLEPLAPAETNFLNTCAQTVAILERLGHPERVKLHLDVKAQSSETEADVPTLIGRYAKFAGHFHANDVNLRGPGMGEVDFKPILAALVASGYDRFVSVEVFDFSPGAEETARISIQTLKDARDAAIRSPTIAS</sequence>
<evidence type="ECO:0000259" key="1">
    <source>
        <dbReference type="Pfam" id="PF01261"/>
    </source>
</evidence>
<evidence type="ECO:0000313" key="3">
    <source>
        <dbReference type="Proteomes" id="UP000008631"/>
    </source>
</evidence>
<dbReference type="InterPro" id="IPR036237">
    <property type="entry name" value="Xyl_isomerase-like_sf"/>
</dbReference>
<dbReference type="Proteomes" id="UP000008631">
    <property type="component" value="Chromosome"/>
</dbReference>
<accession>E8R5E7</accession>
<name>E8R5E7_ISOPI</name>
<gene>
    <name evidence="2" type="ordered locus">Isop_0091</name>
</gene>
<reference key="1">
    <citation type="submission" date="2010-11" db="EMBL/GenBank/DDBJ databases">
        <title>The complete sequence of chromosome of Isophaera pallida ATCC 43644.</title>
        <authorList>
            <consortium name="US DOE Joint Genome Institute (JGI-PGF)"/>
            <person name="Lucas S."/>
            <person name="Copeland A."/>
            <person name="Lapidus A."/>
            <person name="Bruce D."/>
            <person name="Goodwin L."/>
            <person name="Pitluck S."/>
            <person name="Kyrpides N."/>
            <person name="Mavromatis K."/>
            <person name="Pagani I."/>
            <person name="Ivanova N."/>
            <person name="Saunders E."/>
            <person name="Brettin T."/>
            <person name="Detter J.C."/>
            <person name="Han C."/>
            <person name="Tapia R."/>
            <person name="Land M."/>
            <person name="Hauser L."/>
            <person name="Markowitz V."/>
            <person name="Cheng J.-F."/>
            <person name="Hugenholtz P."/>
            <person name="Woyke T."/>
            <person name="Wu D."/>
            <person name="Eisen J.A."/>
        </authorList>
    </citation>
    <scope>NUCLEOTIDE SEQUENCE</scope>
    <source>
        <strain>ATCC 43644</strain>
    </source>
</reference>
<protein>
    <submittedName>
        <fullName evidence="2">Xylose isomerase domain-containing protein TIM barrel</fullName>
    </submittedName>
</protein>
<dbReference type="Gene3D" id="3.20.20.150">
    <property type="entry name" value="Divalent-metal-dependent TIM barrel enzymes"/>
    <property type="match status" value="1"/>
</dbReference>
<dbReference type="HOGENOM" id="CLU_050006_8_1_0"/>
<dbReference type="AlphaFoldDB" id="E8R5E7"/>
<keyword evidence="2" id="KW-0413">Isomerase</keyword>
<feature type="domain" description="Xylose isomerase-like TIM barrel" evidence="1">
    <location>
        <begin position="21"/>
        <end position="270"/>
    </location>
</feature>
<evidence type="ECO:0000313" key="2">
    <source>
        <dbReference type="EMBL" id="ADV60688.1"/>
    </source>
</evidence>
<dbReference type="RefSeq" id="WP_013562977.1">
    <property type="nucleotide sequence ID" value="NC_014962.1"/>
</dbReference>
<organism evidence="2 3">
    <name type="scientific">Isosphaera pallida (strain ATCC 43644 / DSM 9630 / IS1B)</name>
    <dbReference type="NCBI Taxonomy" id="575540"/>
    <lineage>
        <taxon>Bacteria</taxon>
        <taxon>Pseudomonadati</taxon>
        <taxon>Planctomycetota</taxon>
        <taxon>Planctomycetia</taxon>
        <taxon>Isosphaerales</taxon>
        <taxon>Isosphaeraceae</taxon>
        <taxon>Isosphaera</taxon>
    </lineage>
</organism>
<dbReference type="InParanoid" id="E8R5E7"/>
<dbReference type="InterPro" id="IPR050312">
    <property type="entry name" value="IolE/XylAMocC-like"/>
</dbReference>
<keyword evidence="3" id="KW-1185">Reference proteome</keyword>
<dbReference type="OrthoDB" id="9779184at2"/>
<proteinExistence type="predicted"/>
<dbReference type="SUPFAM" id="SSF51658">
    <property type="entry name" value="Xylose isomerase-like"/>
    <property type="match status" value="1"/>
</dbReference>
<dbReference type="EMBL" id="CP002353">
    <property type="protein sequence ID" value="ADV60688.1"/>
    <property type="molecule type" value="Genomic_DNA"/>
</dbReference>